<dbReference type="Gene3D" id="1.10.630.10">
    <property type="entry name" value="Cytochrome P450"/>
    <property type="match status" value="1"/>
</dbReference>
<evidence type="ECO:0000259" key="9">
    <source>
        <dbReference type="PROSITE" id="PS50181"/>
    </source>
</evidence>
<comment type="cofactor">
    <cofactor evidence="1">
        <name>heme</name>
        <dbReference type="ChEBI" id="CHEBI:30413"/>
    </cofactor>
</comment>
<dbReference type="InterPro" id="IPR053781">
    <property type="entry name" value="F-box_AtFBL13-like"/>
</dbReference>
<dbReference type="PROSITE" id="PS00086">
    <property type="entry name" value="CYTOCHROME_P450"/>
    <property type="match status" value="1"/>
</dbReference>
<dbReference type="PRINTS" id="PR00385">
    <property type="entry name" value="P450"/>
</dbReference>
<proteinExistence type="inferred from homology"/>
<dbReference type="PROSITE" id="PS50181">
    <property type="entry name" value="FBOX"/>
    <property type="match status" value="1"/>
</dbReference>
<dbReference type="InterPro" id="IPR036047">
    <property type="entry name" value="F-box-like_dom_sf"/>
</dbReference>
<evidence type="ECO:0000256" key="6">
    <source>
        <dbReference type="ARBA" id="ARBA00023004"/>
    </source>
</evidence>
<feature type="transmembrane region" description="Helical" evidence="8">
    <location>
        <begin position="200"/>
        <end position="219"/>
    </location>
</feature>
<gene>
    <name evidence="10" type="primary">A09p021760.1_BraROA</name>
    <name evidence="10" type="ORF">IGI04_034636</name>
</gene>
<dbReference type="Proteomes" id="UP000823674">
    <property type="component" value="Chromosome A09"/>
</dbReference>
<evidence type="ECO:0000313" key="11">
    <source>
        <dbReference type="Proteomes" id="UP000823674"/>
    </source>
</evidence>
<keyword evidence="8" id="KW-1133">Transmembrane helix</keyword>
<comment type="similarity">
    <text evidence="2">Belongs to the cytochrome P450 family.</text>
</comment>
<dbReference type="InterPro" id="IPR001810">
    <property type="entry name" value="F-box_dom"/>
</dbReference>
<dbReference type="CDD" id="cd22160">
    <property type="entry name" value="F-box_AtFBL13-like"/>
    <property type="match status" value="1"/>
</dbReference>
<dbReference type="Gene3D" id="3.80.10.10">
    <property type="entry name" value="Ribonuclease Inhibitor"/>
    <property type="match status" value="2"/>
</dbReference>
<keyword evidence="4" id="KW-0479">Metal-binding</keyword>
<evidence type="ECO:0000256" key="3">
    <source>
        <dbReference type="ARBA" id="ARBA00022617"/>
    </source>
</evidence>
<dbReference type="InterPro" id="IPR001128">
    <property type="entry name" value="Cyt_P450"/>
</dbReference>
<protein>
    <recommendedName>
        <fullName evidence="9">F-box domain-containing protein</fullName>
    </recommendedName>
</protein>
<keyword evidence="6" id="KW-0408">Iron</keyword>
<organism evidence="10 11">
    <name type="scientific">Brassica rapa subsp. trilocularis</name>
    <dbReference type="NCBI Taxonomy" id="1813537"/>
    <lineage>
        <taxon>Eukaryota</taxon>
        <taxon>Viridiplantae</taxon>
        <taxon>Streptophyta</taxon>
        <taxon>Embryophyta</taxon>
        <taxon>Tracheophyta</taxon>
        <taxon>Spermatophyta</taxon>
        <taxon>Magnoliopsida</taxon>
        <taxon>eudicotyledons</taxon>
        <taxon>Gunneridae</taxon>
        <taxon>Pentapetalae</taxon>
        <taxon>rosids</taxon>
        <taxon>malvids</taxon>
        <taxon>Brassicales</taxon>
        <taxon>Brassicaceae</taxon>
        <taxon>Brassiceae</taxon>
        <taxon>Brassica</taxon>
    </lineage>
</organism>
<keyword evidence="5" id="KW-0560">Oxidoreductase</keyword>
<dbReference type="SMART" id="SM00256">
    <property type="entry name" value="FBOX"/>
    <property type="match status" value="1"/>
</dbReference>
<dbReference type="SUPFAM" id="SSF52058">
    <property type="entry name" value="L domain-like"/>
    <property type="match status" value="1"/>
</dbReference>
<evidence type="ECO:0000256" key="5">
    <source>
        <dbReference type="ARBA" id="ARBA00023002"/>
    </source>
</evidence>
<keyword evidence="3" id="KW-0349">Heme</keyword>
<evidence type="ECO:0000256" key="7">
    <source>
        <dbReference type="ARBA" id="ARBA00023033"/>
    </source>
</evidence>
<comment type="caution">
    <text evidence="10">The sequence shown here is derived from an EMBL/GenBank/DDBJ whole genome shotgun (WGS) entry which is preliminary data.</text>
</comment>
<dbReference type="Gene3D" id="1.20.1280.50">
    <property type="match status" value="1"/>
</dbReference>
<dbReference type="InterPro" id="IPR055411">
    <property type="entry name" value="LRR_FXL15/At3g58940/PEG3-like"/>
</dbReference>
<evidence type="ECO:0000256" key="8">
    <source>
        <dbReference type="SAM" id="Phobius"/>
    </source>
</evidence>
<dbReference type="SUPFAM" id="SSF48264">
    <property type="entry name" value="Cytochrome P450"/>
    <property type="match status" value="1"/>
</dbReference>
<dbReference type="Pfam" id="PF00646">
    <property type="entry name" value="F-box"/>
    <property type="match status" value="1"/>
</dbReference>
<keyword evidence="8" id="KW-0472">Membrane</keyword>
<dbReference type="PANTHER" id="PTHR24296">
    <property type="entry name" value="CYTOCHROME P450"/>
    <property type="match status" value="1"/>
</dbReference>
<dbReference type="EMBL" id="JADBGQ010000008">
    <property type="protein sequence ID" value="KAG5383166.1"/>
    <property type="molecule type" value="Genomic_DNA"/>
</dbReference>
<reference evidence="10 11" key="1">
    <citation type="submission" date="2021-03" db="EMBL/GenBank/DDBJ databases">
        <authorList>
            <person name="King G.J."/>
            <person name="Bancroft I."/>
            <person name="Baten A."/>
            <person name="Bloomfield J."/>
            <person name="Borpatragohain P."/>
            <person name="He Z."/>
            <person name="Irish N."/>
            <person name="Irwin J."/>
            <person name="Liu K."/>
            <person name="Mauleon R.P."/>
            <person name="Moore J."/>
            <person name="Morris R."/>
            <person name="Ostergaard L."/>
            <person name="Wang B."/>
            <person name="Wells R."/>
        </authorList>
    </citation>
    <scope>NUCLEOTIDE SEQUENCE [LARGE SCALE GENOMIC DNA]</scope>
    <source>
        <strain evidence="10">R-o-18</strain>
        <tissue evidence="10">Leaf</tissue>
    </source>
</reference>
<feature type="domain" description="F-box" evidence="9">
    <location>
        <begin position="710"/>
        <end position="746"/>
    </location>
</feature>
<dbReference type="Pfam" id="PF24758">
    <property type="entry name" value="LRR_At5g56370"/>
    <property type="match status" value="1"/>
</dbReference>
<dbReference type="InterPro" id="IPR002401">
    <property type="entry name" value="Cyt_P450_E_grp-I"/>
</dbReference>
<evidence type="ECO:0000256" key="2">
    <source>
        <dbReference type="ARBA" id="ARBA00010617"/>
    </source>
</evidence>
<evidence type="ECO:0000256" key="4">
    <source>
        <dbReference type="ARBA" id="ARBA00022723"/>
    </source>
</evidence>
<dbReference type="Pfam" id="PF00067">
    <property type="entry name" value="p450"/>
    <property type="match status" value="1"/>
</dbReference>
<dbReference type="InterPro" id="IPR032675">
    <property type="entry name" value="LRR_dom_sf"/>
</dbReference>
<accession>A0ABQ7LD67</accession>
<evidence type="ECO:0000256" key="1">
    <source>
        <dbReference type="ARBA" id="ARBA00001971"/>
    </source>
</evidence>
<keyword evidence="8" id="KW-0812">Transmembrane</keyword>
<keyword evidence="11" id="KW-1185">Reference proteome</keyword>
<evidence type="ECO:0000313" key="10">
    <source>
        <dbReference type="EMBL" id="KAG5383166.1"/>
    </source>
</evidence>
<dbReference type="SUPFAM" id="SSF52047">
    <property type="entry name" value="RNI-like"/>
    <property type="match status" value="1"/>
</dbReference>
<dbReference type="CDD" id="cd11064">
    <property type="entry name" value="CYP86A"/>
    <property type="match status" value="1"/>
</dbReference>
<dbReference type="InterPro" id="IPR036396">
    <property type="entry name" value="Cyt_P450_sf"/>
</dbReference>
<dbReference type="InterPro" id="IPR017972">
    <property type="entry name" value="Cyt_P450_CS"/>
</dbReference>
<name>A0ABQ7LD67_BRACM</name>
<sequence>MRFHLYVDRETSEASERSHHGDTLIKFAISHNMEKLSFVLNAYYVFPDFFFSNSSLKQFIYFGIRPKCTVSWTSLQNLSLRNSSLGDSFTKVLSGSPMLESLTLQSCLLSCLDLSESPRLRRLDIDFKNSSPIKCHIMKMVAVEIIQNYDFKVVDSQKIEPVPSVILRIKHGLKGFCAEKRESKWRNRVTRRRQKGRESLFGVLIAFIFFLVFLCFFLCKKSHNVALLKNWPFLGMLPGVLFNLPRIFDWLSEVHEANDMTFAFKGPWFSGTDMLFTVDPRNVNHMLSSNFPNYHRGPEFRKIFDILGDGIVAADMELWEDLRKSGHALFHHQNFLELSLSCTTSKLKDHLVPFLDKAAEENIVIDLQDVFKRFMFDTASILMTGYDQMSLSIEMPEVEFSEAADFFEEATFYRHLKPVILWRLQYLIGVGTERKIRTASEIFNSLFAKIISSRRKEEISRGEKEPGIDAVTYYLNADTTKYKLLKPSNDKFIRDVVLSLLLAGRDTTSSALTWFFWLLSKHPQVMTKIRQEINAKFDATDLEKLVYLHAALSESMRLYPPVPFNHKSSSKSDVLPSGHKVVAGSKIVISIYALGRMRCVWGEDASDFKPERWISENGGLRSEPSSKFLVFSAGPRTCLGKRLALLQMKMVAAEIIQNYDFKVVEGQKIEPVTSIILRIKHGLKVTVRLIEIRTAMEEPPKEESTAPAGVDSVSSLPDEMLHHILSFVPTKIAITTSVLSKRWRHVWCKTPYLSFPHHKSSLESIHETLASYTAAKITRFHLYVDRETPEASERSRHHVDSLIKFAISHNVEKLSLVLNAYYAFPDFFFSNSSLKQLIVDSWNYIRPKCTVSWTSLQNLSLRNSSLDESFTKVLSGSPMLESLTLQSCSLSCLDLSESPRLRRLDLEFFNSSPRKCHIVAPHIHYLRMIDFTQKYSLVDVSSSLIEANIDTIYFLPRFWCTQDDPSKDPSKEDYQVMMQTMLENLQNVENLTVGLSFLQMLSIAEFSGVHFPTFKVKTLTLKTTILRSAVLGIAKLLQNSPELNKIVFYKTEDWNCSVEKYVNRYMEPQDPQDLIFPAKSAFKVAKPDLVASFMELLLRNTRKLETLVLQLRSCLNTSNYDEVSQIALTLSHKNKVSIVLK</sequence>
<dbReference type="SUPFAM" id="SSF81383">
    <property type="entry name" value="F-box domain"/>
    <property type="match status" value="1"/>
</dbReference>
<dbReference type="PRINTS" id="PR00463">
    <property type="entry name" value="EP450I"/>
</dbReference>
<keyword evidence="7" id="KW-0503">Monooxygenase</keyword>